<dbReference type="InterPro" id="IPR000943">
    <property type="entry name" value="RNA_pol_sigma70"/>
</dbReference>
<dbReference type="SUPFAM" id="SSF88946">
    <property type="entry name" value="Sigma2 domain of RNA polymerase sigma factors"/>
    <property type="match status" value="1"/>
</dbReference>
<organism evidence="9">
    <name type="scientific">uncultured Friedmanniella sp</name>
    <dbReference type="NCBI Taxonomy" id="335381"/>
    <lineage>
        <taxon>Bacteria</taxon>
        <taxon>Bacillati</taxon>
        <taxon>Actinomycetota</taxon>
        <taxon>Actinomycetes</taxon>
        <taxon>Propionibacteriales</taxon>
        <taxon>Nocardioidaceae</taxon>
        <taxon>Friedmanniella</taxon>
        <taxon>environmental samples</taxon>
    </lineage>
</organism>
<dbReference type="InterPro" id="IPR007630">
    <property type="entry name" value="RNA_pol_sigma70_r4"/>
</dbReference>
<dbReference type="InterPro" id="IPR036388">
    <property type="entry name" value="WH-like_DNA-bd_sf"/>
</dbReference>
<accession>A0A6J4LC71</accession>
<dbReference type="SUPFAM" id="SSF88659">
    <property type="entry name" value="Sigma3 and sigma4 domains of RNA polymerase sigma factors"/>
    <property type="match status" value="2"/>
</dbReference>
<dbReference type="PANTHER" id="PTHR30385:SF4">
    <property type="entry name" value="RNA POLYMERASE SIGMA-E FACTOR"/>
    <property type="match status" value="1"/>
</dbReference>
<proteinExistence type="predicted"/>
<dbReference type="AlphaFoldDB" id="A0A6J4LC71"/>
<dbReference type="InterPro" id="IPR013324">
    <property type="entry name" value="RNA_pol_sigma_r3/r4-like"/>
</dbReference>
<dbReference type="PRINTS" id="PR00046">
    <property type="entry name" value="SIGMA70FCT"/>
</dbReference>
<feature type="domain" description="RNA polymerase sigma-70 region 4" evidence="8">
    <location>
        <begin position="239"/>
        <end position="285"/>
    </location>
</feature>
<feature type="domain" description="RNA polymerase sigma-70 region 3" evidence="6">
    <location>
        <begin position="151"/>
        <end position="215"/>
    </location>
</feature>
<protein>
    <submittedName>
        <fullName evidence="9">RNA polymerase sigma factor SigB</fullName>
    </submittedName>
</protein>
<feature type="compositionally biased region" description="Polar residues" evidence="5">
    <location>
        <begin position="1"/>
        <end position="10"/>
    </location>
</feature>
<dbReference type="CDD" id="cd06171">
    <property type="entry name" value="Sigma70_r4"/>
    <property type="match status" value="1"/>
</dbReference>
<evidence type="ECO:0000256" key="5">
    <source>
        <dbReference type="SAM" id="MobiDB-lite"/>
    </source>
</evidence>
<sequence length="297" mass="33576">MSSSLPTSRSRTARVPADPTPVLDDVVPPVDDLDDVHEPAERNPQLRRERSAELTAQLLAADEAGARVIRRRLVLLHLDAADGVARHYAGRGQDHQDLVQVARVGLVEASVRYDPALGSFLGFALPTMMGVIRRHFRDRAWSVKPPRCIQEHAAVVARAREDLTHELMRWPTIPELAEHLELSETEIRAARQVDGCFQAASLDVPVGQRAESLGESLSEVESRYEHVETSLTLQPAYRQLSERDQRLVYLRFYSELSQREIAEEFGVSQMQISRWLVRVLRSLRQYLSDDESFPLAS</sequence>
<evidence type="ECO:0000259" key="8">
    <source>
        <dbReference type="Pfam" id="PF04545"/>
    </source>
</evidence>
<evidence type="ECO:0000256" key="4">
    <source>
        <dbReference type="ARBA" id="ARBA00023163"/>
    </source>
</evidence>
<feature type="region of interest" description="Disordered" evidence="5">
    <location>
        <begin position="1"/>
        <end position="49"/>
    </location>
</feature>
<evidence type="ECO:0000256" key="2">
    <source>
        <dbReference type="ARBA" id="ARBA00023082"/>
    </source>
</evidence>
<name>A0A6J4LC71_9ACTN</name>
<dbReference type="Gene3D" id="1.10.10.10">
    <property type="entry name" value="Winged helix-like DNA-binding domain superfamily/Winged helix DNA-binding domain"/>
    <property type="match status" value="2"/>
</dbReference>
<evidence type="ECO:0000259" key="6">
    <source>
        <dbReference type="Pfam" id="PF04539"/>
    </source>
</evidence>
<dbReference type="InterPro" id="IPR013325">
    <property type="entry name" value="RNA_pol_sigma_r2"/>
</dbReference>
<dbReference type="InterPro" id="IPR014284">
    <property type="entry name" value="RNA_pol_sigma-70_dom"/>
</dbReference>
<dbReference type="InterPro" id="IPR007624">
    <property type="entry name" value="RNA_pol_sigma70_r3"/>
</dbReference>
<feature type="domain" description="RNA polymerase sigma-70 region 2" evidence="7">
    <location>
        <begin position="74"/>
        <end position="141"/>
    </location>
</feature>
<gene>
    <name evidence="9" type="ORF">AVDCRST_MAG48-2858</name>
</gene>
<dbReference type="NCBIfam" id="TIGR02937">
    <property type="entry name" value="sigma70-ECF"/>
    <property type="match status" value="1"/>
</dbReference>
<keyword evidence="3" id="KW-0238">DNA-binding</keyword>
<reference evidence="9" key="1">
    <citation type="submission" date="2020-02" db="EMBL/GenBank/DDBJ databases">
        <authorList>
            <person name="Meier V. D."/>
        </authorList>
    </citation>
    <scope>NUCLEOTIDE SEQUENCE</scope>
    <source>
        <strain evidence="9">AVDCRST_MAG48</strain>
    </source>
</reference>
<dbReference type="EMBL" id="CADCTS010000410">
    <property type="protein sequence ID" value="CAA9324926.1"/>
    <property type="molecule type" value="Genomic_DNA"/>
</dbReference>
<dbReference type="GO" id="GO:0006352">
    <property type="term" value="P:DNA-templated transcription initiation"/>
    <property type="evidence" value="ECO:0007669"/>
    <property type="project" value="InterPro"/>
</dbReference>
<evidence type="ECO:0000259" key="7">
    <source>
        <dbReference type="Pfam" id="PF04542"/>
    </source>
</evidence>
<dbReference type="GO" id="GO:0003677">
    <property type="term" value="F:DNA binding"/>
    <property type="evidence" value="ECO:0007669"/>
    <property type="project" value="UniProtKB-KW"/>
</dbReference>
<dbReference type="Pfam" id="PF04539">
    <property type="entry name" value="Sigma70_r3"/>
    <property type="match status" value="1"/>
</dbReference>
<evidence type="ECO:0000313" key="9">
    <source>
        <dbReference type="EMBL" id="CAA9324926.1"/>
    </source>
</evidence>
<dbReference type="GO" id="GO:0016987">
    <property type="term" value="F:sigma factor activity"/>
    <property type="evidence" value="ECO:0007669"/>
    <property type="project" value="UniProtKB-KW"/>
</dbReference>
<dbReference type="Gene3D" id="1.20.120.1810">
    <property type="match status" value="1"/>
</dbReference>
<dbReference type="Pfam" id="PF04542">
    <property type="entry name" value="Sigma70_r2"/>
    <property type="match status" value="1"/>
</dbReference>
<evidence type="ECO:0000256" key="3">
    <source>
        <dbReference type="ARBA" id="ARBA00023125"/>
    </source>
</evidence>
<keyword evidence="4" id="KW-0804">Transcription</keyword>
<dbReference type="PANTHER" id="PTHR30385">
    <property type="entry name" value="SIGMA FACTOR F FLAGELLAR"/>
    <property type="match status" value="1"/>
</dbReference>
<keyword evidence="2" id="KW-0731">Sigma factor</keyword>
<dbReference type="Pfam" id="PF04545">
    <property type="entry name" value="Sigma70_r4"/>
    <property type="match status" value="1"/>
</dbReference>
<keyword evidence="1" id="KW-0805">Transcription regulation</keyword>
<dbReference type="InterPro" id="IPR007627">
    <property type="entry name" value="RNA_pol_sigma70_r2"/>
</dbReference>
<evidence type="ECO:0000256" key="1">
    <source>
        <dbReference type="ARBA" id="ARBA00023015"/>
    </source>
</evidence>
<feature type="compositionally biased region" description="Low complexity" evidence="5">
    <location>
        <begin position="15"/>
        <end position="30"/>
    </location>
</feature>
<feature type="compositionally biased region" description="Basic and acidic residues" evidence="5">
    <location>
        <begin position="36"/>
        <end position="49"/>
    </location>
</feature>